<dbReference type="InterPro" id="IPR036390">
    <property type="entry name" value="WH_DNA-bd_sf"/>
</dbReference>
<dbReference type="InterPro" id="IPR036388">
    <property type="entry name" value="WH-like_DNA-bd_sf"/>
</dbReference>
<keyword evidence="1" id="KW-0238">DNA-binding</keyword>
<dbReference type="Proteomes" id="UP000007523">
    <property type="component" value="Chromosome"/>
</dbReference>
<dbReference type="SUPFAM" id="SSF46785">
    <property type="entry name" value="Winged helix' DNA-binding domain"/>
    <property type="match status" value="1"/>
</dbReference>
<dbReference type="HOGENOM" id="CLU_1804295_0_0_9"/>
<organism evidence="3 4">
    <name type="scientific">Paenibacillus mucilaginosus 3016</name>
    <dbReference type="NCBI Taxonomy" id="1116391"/>
    <lineage>
        <taxon>Bacteria</taxon>
        <taxon>Bacillati</taxon>
        <taxon>Bacillota</taxon>
        <taxon>Bacilli</taxon>
        <taxon>Bacillales</taxon>
        <taxon>Paenibacillaceae</taxon>
        <taxon>Paenibacillus</taxon>
    </lineage>
</organism>
<dbReference type="PANTHER" id="PTHR38600">
    <property type="entry name" value="TRANSCRIPTIONAL REGULATORY PROTEIN"/>
    <property type="match status" value="1"/>
</dbReference>
<proteinExistence type="predicted"/>
<name>H6NH57_9BACL</name>
<dbReference type="CDD" id="cd00090">
    <property type="entry name" value="HTH_ARSR"/>
    <property type="match status" value="1"/>
</dbReference>
<accession>H6NH57</accession>
<dbReference type="AlphaFoldDB" id="H6NH57"/>
<dbReference type="EMBL" id="CP003235">
    <property type="protein sequence ID" value="AFC28735.1"/>
    <property type="molecule type" value="Genomic_DNA"/>
</dbReference>
<dbReference type="STRING" id="1116391.PM3016_1827"/>
<dbReference type="InterPro" id="IPR011991">
    <property type="entry name" value="ArsR-like_HTH"/>
</dbReference>
<evidence type="ECO:0000256" key="2">
    <source>
        <dbReference type="SAM" id="MobiDB-lite"/>
    </source>
</evidence>
<feature type="region of interest" description="Disordered" evidence="2">
    <location>
        <begin position="116"/>
        <end position="143"/>
    </location>
</feature>
<dbReference type="Pfam" id="PF12840">
    <property type="entry name" value="HTH_20"/>
    <property type="match status" value="1"/>
</dbReference>
<reference evidence="3 4" key="1">
    <citation type="journal article" date="2012" name="J. Bacteriol.">
        <title>Complete Genome Sequence of Paenibacillus mucilaginosus 3016, a Bacterium Functional as Microbial Fertilizer.</title>
        <authorList>
            <person name="Ma M."/>
            <person name="Wang Z."/>
            <person name="Li L."/>
            <person name="Jiang X."/>
            <person name="Guan D."/>
            <person name="Cao F."/>
            <person name="Chen H."/>
            <person name="Wang X."/>
            <person name="Shen D."/>
            <person name="Du B."/>
            <person name="Li J."/>
        </authorList>
    </citation>
    <scope>NUCLEOTIDE SEQUENCE [LARGE SCALE GENOMIC DNA]</scope>
    <source>
        <strain evidence="3 4">3016</strain>
    </source>
</reference>
<gene>
    <name evidence="3" type="ORF">PM3016_1827</name>
</gene>
<sequence>MKTEDGSTRKVIVTMLKTKGPLSAGEMAKQLGITEMAVRRHLHTLERDQLIEAKLVRQAMGRPAHLYSLTEHADDLFPKKYQHLAMDLLEELELTAGADKVDFLFDRRKERLSLTLPGTDGCQGLGGPRQGTGGDPERQRLYG</sequence>
<evidence type="ECO:0000313" key="4">
    <source>
        <dbReference type="Proteomes" id="UP000007523"/>
    </source>
</evidence>
<evidence type="ECO:0000256" key="1">
    <source>
        <dbReference type="ARBA" id="ARBA00023125"/>
    </source>
</evidence>
<protein>
    <submittedName>
        <fullName evidence="3">Transcriptional regulator</fullName>
    </submittedName>
</protein>
<dbReference type="KEGG" id="pmq:PM3016_1827"/>
<evidence type="ECO:0000313" key="3">
    <source>
        <dbReference type="EMBL" id="AFC28735.1"/>
    </source>
</evidence>
<keyword evidence="4" id="KW-1185">Reference proteome</keyword>
<feature type="compositionally biased region" description="Gly residues" evidence="2">
    <location>
        <begin position="121"/>
        <end position="134"/>
    </location>
</feature>
<dbReference type="PANTHER" id="PTHR38600:SF2">
    <property type="entry name" value="SLL0088 PROTEIN"/>
    <property type="match status" value="1"/>
</dbReference>
<dbReference type="Gene3D" id="1.10.10.10">
    <property type="entry name" value="Winged helix-like DNA-binding domain superfamily/Winged helix DNA-binding domain"/>
    <property type="match status" value="1"/>
</dbReference>
<dbReference type="GO" id="GO:0003677">
    <property type="term" value="F:DNA binding"/>
    <property type="evidence" value="ECO:0007669"/>
    <property type="project" value="UniProtKB-KW"/>
</dbReference>